<reference evidence="3" key="1">
    <citation type="journal article" date="2019" name="Int. J. Syst. Evol. Microbiol.">
        <title>The Global Catalogue of Microorganisms (GCM) 10K type strain sequencing project: providing services to taxonomists for standard genome sequencing and annotation.</title>
        <authorList>
            <consortium name="The Broad Institute Genomics Platform"/>
            <consortium name="The Broad Institute Genome Sequencing Center for Infectious Disease"/>
            <person name="Wu L."/>
            <person name="Ma J."/>
        </authorList>
    </citation>
    <scope>NUCLEOTIDE SEQUENCE [LARGE SCALE GENOMIC DNA]</scope>
    <source>
        <strain evidence="3">NBRC 108728</strain>
    </source>
</reference>
<evidence type="ECO:0008006" key="4">
    <source>
        <dbReference type="Google" id="ProtNLM"/>
    </source>
</evidence>
<feature type="compositionally biased region" description="Polar residues" evidence="1">
    <location>
        <begin position="80"/>
        <end position="89"/>
    </location>
</feature>
<dbReference type="Proteomes" id="UP001321486">
    <property type="component" value="Chromosome"/>
</dbReference>
<accession>A0ABM8GKK6</accession>
<proteinExistence type="predicted"/>
<dbReference type="EMBL" id="AP027732">
    <property type="protein sequence ID" value="BDZ48926.1"/>
    <property type="molecule type" value="Genomic_DNA"/>
</dbReference>
<evidence type="ECO:0000256" key="1">
    <source>
        <dbReference type="SAM" id="MobiDB-lite"/>
    </source>
</evidence>
<organism evidence="2 3">
    <name type="scientific">Frondihabitans sucicola</name>
    <dbReference type="NCBI Taxonomy" id="1268041"/>
    <lineage>
        <taxon>Bacteria</taxon>
        <taxon>Bacillati</taxon>
        <taxon>Actinomycetota</taxon>
        <taxon>Actinomycetes</taxon>
        <taxon>Micrococcales</taxon>
        <taxon>Microbacteriaceae</taxon>
        <taxon>Frondihabitans</taxon>
    </lineage>
</organism>
<evidence type="ECO:0000313" key="3">
    <source>
        <dbReference type="Proteomes" id="UP001321486"/>
    </source>
</evidence>
<evidence type="ECO:0000313" key="2">
    <source>
        <dbReference type="EMBL" id="BDZ48926.1"/>
    </source>
</evidence>
<gene>
    <name evidence="2" type="ORF">GCM10025867_11670</name>
</gene>
<protein>
    <recommendedName>
        <fullName evidence="4">Ferrous iron transport protein A</fullName>
    </recommendedName>
</protein>
<sequence length="89" mass="9216">MRLQELPAGTVTRVILRARDRVHLRADTTASCTPDVVRPGRAMSAVSRSDTPPAASKVRLGPLGDVATGSASDPELGVSPATSQARPKG</sequence>
<name>A0ABM8GKK6_9MICO</name>
<keyword evidence="3" id="KW-1185">Reference proteome</keyword>
<feature type="region of interest" description="Disordered" evidence="1">
    <location>
        <begin position="35"/>
        <end position="89"/>
    </location>
</feature>